<accession>A0AAU6WKP2</accession>
<dbReference type="RefSeq" id="WP_345765732.1">
    <property type="nucleotide sequence ID" value="NZ_CP154834.1"/>
</dbReference>
<evidence type="ECO:0000313" key="3">
    <source>
        <dbReference type="EMBL" id="XAO73139.1"/>
    </source>
</evidence>
<dbReference type="GO" id="GO:0046872">
    <property type="term" value="F:metal ion binding"/>
    <property type="evidence" value="ECO:0007669"/>
    <property type="project" value="InterPro"/>
</dbReference>
<dbReference type="Proteomes" id="UP001463665">
    <property type="component" value="Chromosome"/>
</dbReference>
<feature type="domain" description="Heavy metal binding" evidence="2">
    <location>
        <begin position="24"/>
        <end position="51"/>
    </location>
</feature>
<keyword evidence="1" id="KW-0732">Signal</keyword>
<evidence type="ECO:0000256" key="1">
    <source>
        <dbReference type="SAM" id="SignalP"/>
    </source>
</evidence>
<keyword evidence="4" id="KW-1185">Reference proteome</keyword>
<dbReference type="InterPro" id="IPR045800">
    <property type="entry name" value="HMBD"/>
</dbReference>
<sequence length="142" mass="16805">MKKFILFLLFLFSVFSFSQTSKTYFTCPMHPEIVSSKPGDCPKCGMALVKKTVVLKPETKTVRKTEIKTTEVKEIRLKSRTKKEISLRIRLNLKRTFRIQEYWYQVRNRSLNFKMGKSIPVRCILKLFPVGRLNVPNAEWIW</sequence>
<evidence type="ECO:0000313" key="4">
    <source>
        <dbReference type="Proteomes" id="UP001463665"/>
    </source>
</evidence>
<dbReference type="EMBL" id="CP154834">
    <property type="protein sequence ID" value="XAO73139.1"/>
    <property type="molecule type" value="Genomic_DNA"/>
</dbReference>
<protein>
    <submittedName>
        <fullName evidence="3">Heavy metal-binding domain-containing protein</fullName>
    </submittedName>
</protein>
<name>A0AAU6WKP2_9FLAO</name>
<organism evidence="3 4">
    <name type="scientific">Chryseobacterium endophyticum</name>
    <dbReference type="NCBI Taxonomy" id="1854762"/>
    <lineage>
        <taxon>Bacteria</taxon>
        <taxon>Pseudomonadati</taxon>
        <taxon>Bacteroidota</taxon>
        <taxon>Flavobacteriia</taxon>
        <taxon>Flavobacteriales</taxon>
        <taxon>Weeksellaceae</taxon>
        <taxon>Chryseobacterium group</taxon>
        <taxon>Chryseobacterium</taxon>
    </lineage>
</organism>
<evidence type="ECO:0000259" key="2">
    <source>
        <dbReference type="Pfam" id="PF19335"/>
    </source>
</evidence>
<proteinExistence type="predicted"/>
<dbReference type="AlphaFoldDB" id="A0AAU6WKP2"/>
<gene>
    <name evidence="3" type="ORF">AAFP95_15175</name>
</gene>
<feature type="chain" id="PRO_5043391760" evidence="1">
    <location>
        <begin position="19"/>
        <end position="142"/>
    </location>
</feature>
<dbReference type="Pfam" id="PF19335">
    <property type="entry name" value="HMBD"/>
    <property type="match status" value="1"/>
</dbReference>
<feature type="signal peptide" evidence="1">
    <location>
        <begin position="1"/>
        <end position="18"/>
    </location>
</feature>
<reference evidence="3 4" key="1">
    <citation type="submission" date="2024-04" db="EMBL/GenBank/DDBJ databases">
        <title>Genome sequencing and assembly of rice foliar adapted Chryseobacterium endophyticum OsEnb-ALM-A6.</title>
        <authorList>
            <person name="Kumar S."/>
            <person name="Javed M."/>
            <person name="Chouhan V."/>
            <person name="Charishma K."/>
            <person name="Patel A."/>
            <person name="Kumar M."/>
            <person name="Sahu K.P."/>
            <person name="Kumar A."/>
        </authorList>
    </citation>
    <scope>NUCLEOTIDE SEQUENCE [LARGE SCALE GENOMIC DNA]</scope>
    <source>
        <strain evidence="3 4">OsEnb-ALM-A6</strain>
    </source>
</reference>